<dbReference type="Proteomes" id="UP001232148">
    <property type="component" value="Unassembled WGS sequence"/>
</dbReference>
<dbReference type="Gene3D" id="3.40.50.12780">
    <property type="entry name" value="N-terminal domain of ligase-like"/>
    <property type="match status" value="1"/>
</dbReference>
<dbReference type="FunFam" id="3.30.300.30:FF:000015">
    <property type="entry name" value="Nonribosomal peptide synthase SidD"/>
    <property type="match status" value="1"/>
</dbReference>
<name>A0AAD9HEH2_9PEZI</name>
<comment type="caution">
    <text evidence="7">The sequence shown here is derived from an EMBL/GenBank/DDBJ whole genome shotgun (WGS) entry which is preliminary data.</text>
</comment>
<dbReference type="InterPro" id="IPR023213">
    <property type="entry name" value="CAT-like_dom_sf"/>
</dbReference>
<dbReference type="Pfam" id="PF00668">
    <property type="entry name" value="Condensation"/>
    <property type="match status" value="3"/>
</dbReference>
<evidence type="ECO:0000313" key="7">
    <source>
        <dbReference type="EMBL" id="KAK2026766.1"/>
    </source>
</evidence>
<dbReference type="SUPFAM" id="SSF56801">
    <property type="entry name" value="Acetyl-CoA synthetase-like"/>
    <property type="match status" value="2"/>
</dbReference>
<dbReference type="PANTHER" id="PTHR45398:SF1">
    <property type="entry name" value="ENZYME, PUTATIVE (JCVI)-RELATED"/>
    <property type="match status" value="1"/>
</dbReference>
<feature type="compositionally biased region" description="Low complexity" evidence="5">
    <location>
        <begin position="94"/>
        <end position="123"/>
    </location>
</feature>
<dbReference type="PANTHER" id="PTHR45398">
    <property type="match status" value="1"/>
</dbReference>
<keyword evidence="1" id="KW-0596">Phosphopantetheine</keyword>
<keyword evidence="2" id="KW-0597">Phosphoprotein</keyword>
<dbReference type="Gene3D" id="1.10.1200.10">
    <property type="entry name" value="ACP-like"/>
    <property type="match status" value="3"/>
</dbReference>
<evidence type="ECO:0000256" key="4">
    <source>
        <dbReference type="ARBA" id="ARBA00029454"/>
    </source>
</evidence>
<feature type="region of interest" description="Disordered" evidence="5">
    <location>
        <begin position="2492"/>
        <end position="2526"/>
    </location>
</feature>
<dbReference type="SUPFAM" id="SSF52777">
    <property type="entry name" value="CoA-dependent acyltransferases"/>
    <property type="match status" value="6"/>
</dbReference>
<dbReference type="FunFam" id="3.30.559.10:FF:000016">
    <property type="entry name" value="Nonribosomal peptide synthase Pes1"/>
    <property type="match status" value="1"/>
</dbReference>
<dbReference type="SUPFAM" id="SSF47336">
    <property type="entry name" value="ACP-like"/>
    <property type="match status" value="2"/>
</dbReference>
<evidence type="ECO:0000256" key="2">
    <source>
        <dbReference type="ARBA" id="ARBA00022553"/>
    </source>
</evidence>
<gene>
    <name evidence="7" type="ORF">LX32DRAFT_622120</name>
</gene>
<dbReference type="Pfam" id="PF00501">
    <property type="entry name" value="AMP-binding"/>
    <property type="match status" value="1"/>
</dbReference>
<dbReference type="PROSITE" id="PS50075">
    <property type="entry name" value="CARRIER"/>
    <property type="match status" value="3"/>
</dbReference>
<feature type="compositionally biased region" description="Low complexity" evidence="5">
    <location>
        <begin position="2426"/>
        <end position="2438"/>
    </location>
</feature>
<sequence>MAPLLTESADDRLISAIALVLSLPKNSIELFDSFSDLGGDRPSAVALRKTCMSLGLDVRTGDILRCRTLAELQTCITPLVQAAPVSKDSEEDSASPSDVFSSSPRRNSAYSTSSCESSSSVNSPPQVKAPNFEIEQFIQSTPQVRSAAVIRPRAGYLEDKLVAFVTLASGRVSQSSLSSIRLIPQSQMHFAGSQVAAVRLALETSGGAHAVPNSWIVLDEMPSNGEGSVDRRRLQTWIQNINEDMYHQISTLESHELFQEPLTEMERVLQKNVANVLRLPLRQIGMNFSFSQLGGDDISALMLVSACRTESIIVRSEDIQQCPTLGQLASLAYRKDQRSDTWSEESLECFKLSPIQQMYFDTGMGGRIEERMASNAGYRFNQSLLLRVKNNSTLEDIHAAISTVVGHHSMLRARFRPGSDGWTQRIVPKVDGSYGFRYHSVSTTEEVMGIVAQTQATINIESGPVFAVDHFRTHDGQQLVYLLAHHLVVDMMSWRIILHDLDELLRVGTLFSERSMTFQRWNELQEEYIINNPEQLVMPFQLPSGQYNYWGLDDSRNSYGEVSVASFTLSPALTSILHTACNQVFKTDMSDIYMAALLLSFSQTFHDRQVPVIWNQEHGRESWSQDIDISETVGWFTSLCPVAMPVDMADDFLHVLRKMKDTRRSIPRRGWSYFGSRYFGPEAATRSDEGWPLEIMFTYAGSVQQIEREKGVLEQLTIPGRLRSTEAADIGPDVSRIALFEVSAMVDQGSASIQIVYNRNSKHQEKISEWVQTYEHLLYEAIGRLRYRGQELTLSDVPMLNTSYEGLAKLNTDRLVALGLSSAKDIEDVLPVTALQQEILISQTQDIEICHNHAIYELASPNGVVADQAQICTIWQQIVAKYPALRTVFIDSISEDGLFDQVVLRRCSPDMLFVDAEAGTDPVAVLNALPPMSPTPYNPRHRVSVCKSHASTFLRLDISHALCDDVSRSALMQMAWALALRAFTGSNQVCFGCRSSGRDAADAPEGLALSVGAFENTTTCSVGLENHKSIVSVLRTLEDDAAACRPHQNVPISEIRHALGLKNGSLFNTCLSYQEEPHDLKSRFSPTRLPMRLSCIQAFNTPDFDVTFSLTLVNGQLVTGVSHRLMNASQAENLTNTFGRAVMSIIGSPADETLGGINLFTDRDYAQLLISDWEVDSGKEPAHACVHALVSQQGRRNPDAPAICAWDGGLSYRQVCRLVSRLANFLVQWGVRPGVAVPVILDKNKWAVVSFPSQAGGCFVPIDAEDRANVETFIRQLTPKIVVATDLGWKSLESIAEGVIVVDDTLFEVNFPLQAPLPMAAPDDAACILLSPGSSRGKDAKGIVFHHAALSSAFIAQGRALNLDSNSRVMQLSSFNVDTALIELLSTLVHGGCVCIPSSVETTSDIVGAACRMDVNWSYMTPVLARKMTPAAIPSLKTVCFRTRRLDEDTCAPWMAKTKVLLAYGAPDICPLGISVLEVTKALDLSHVAPPFLGRFWIANPEDHRKLMPIGALGELVIESPTLAHRFVPGQSLLHLPQDSEFSLEDGKPKTRYFKTGHLVRYMEDGFLDFVSSGRDDVESNGQIVPVTEIEQRLRRCLGQGLDLAVESIISRDAQPSLAAFVELGENLFEGSEDLTRIAITTRERTYIAKKLIESSLGTSMPSHMMPTIFVPVKHLPVTPSLKVNRRKLRKMVGWLSHEQLQALSTVASPDEVRSIGIKPLPLTKVEEQMQSIWASLLGVHPSSIRGNQSFSMLGGQGFLAGQLVIACRKQGLIISLPDVLRGATLTELCQSITMTSDHALEAAEPEPSAPSVGSSTESLLDEQFIHGVIVPKLKVEHEAIEDVAEAAASQLKFLETGLLKGSSSLTYFTFSFTGPVQSKKLEAVCVCLAKIHPILRTAFVSHGRRVYQVALKSFSPEFKRVEVPHWRVSAMTEKMIKRDQTGSFDPEVPMTKFFFIDAGKQSNLVLRLSGAQYDGASISLLLQHLKSIYIAPSCPPRRATYFDFARSVQLAHNSGAKDHWASLLDGAKMTQVIAHSKPPTMSMNVKTISQNVSVMSLANIGISFDTVVKSAWAMTLATLSGSGDVFFGEIIEGRHLRLADGSDISGTLGPVSNAIPVRVQFAETLSSPLELLKYVHSQRVSSIPFENMGWLEIVEKCTKLPYWTRFSTVVEHRHQDAAKEAAVFNIGTIKCRFNIQEPISRDVYDLHIISTQENSSSGEISLTFCENRIPNLFASETLKALCSNIELLTSVSMLHPLIPSSVDYCDVAAQIPLPQLEMEAKPTNVGATLPEAHRTAIQAAISKVWTKILDPRSLGVPEAQLHNAAFYDLWGSMIAASLLAEALTQELPKLSVPGSHSLAISMEEVMAHPTMAEQFELAARKMRDAKRRTIIEVLSPKSHPSWGRGLKRLSTTVTGEKASHERELSSASASSMSSVEALKGPNMQQPAPLMDPIAESAISGSGGIHSENLASPMESEERWRRRLSLAVEHDVRSMESMTTGSSRTEEETEVRRVSAERKEEGGDVVSPLREASIPTPMRESRLRRKAGSVLHRFSLVSPVGFSGPRLGHH</sequence>
<feature type="region of interest" description="Disordered" evidence="5">
    <location>
        <begin position="2403"/>
        <end position="2447"/>
    </location>
</feature>
<keyword evidence="8" id="KW-1185">Reference proteome</keyword>
<dbReference type="Gene3D" id="3.30.559.10">
    <property type="entry name" value="Chloramphenicol acetyltransferase-like domain"/>
    <property type="match status" value="2"/>
</dbReference>
<dbReference type="InterPro" id="IPR001242">
    <property type="entry name" value="Condensation_dom"/>
</dbReference>
<dbReference type="EMBL" id="MU842908">
    <property type="protein sequence ID" value="KAK2026766.1"/>
    <property type="molecule type" value="Genomic_DNA"/>
</dbReference>
<keyword evidence="3" id="KW-0436">Ligase</keyword>
<feature type="domain" description="Carrier" evidence="6">
    <location>
        <begin position="7"/>
        <end position="80"/>
    </location>
</feature>
<dbReference type="InterPro" id="IPR045851">
    <property type="entry name" value="AMP-bd_C_sf"/>
</dbReference>
<feature type="domain" description="Carrier" evidence="6">
    <location>
        <begin position="1721"/>
        <end position="1797"/>
    </location>
</feature>
<dbReference type="GO" id="GO:0016874">
    <property type="term" value="F:ligase activity"/>
    <property type="evidence" value="ECO:0007669"/>
    <property type="project" value="UniProtKB-KW"/>
</dbReference>
<proteinExistence type="inferred from homology"/>
<evidence type="ECO:0000256" key="1">
    <source>
        <dbReference type="ARBA" id="ARBA00022450"/>
    </source>
</evidence>
<dbReference type="InterPro" id="IPR042099">
    <property type="entry name" value="ANL_N_sf"/>
</dbReference>
<dbReference type="InterPro" id="IPR036736">
    <property type="entry name" value="ACP-like_sf"/>
</dbReference>
<evidence type="ECO:0000256" key="3">
    <source>
        <dbReference type="ARBA" id="ARBA00022598"/>
    </source>
</evidence>
<evidence type="ECO:0000256" key="5">
    <source>
        <dbReference type="SAM" id="MobiDB-lite"/>
    </source>
</evidence>
<reference evidence="7" key="1">
    <citation type="submission" date="2021-06" db="EMBL/GenBank/DDBJ databases">
        <title>Comparative genomics, transcriptomics and evolutionary studies reveal genomic signatures of adaptation to plant cell wall in hemibiotrophic fungi.</title>
        <authorList>
            <consortium name="DOE Joint Genome Institute"/>
            <person name="Baroncelli R."/>
            <person name="Diaz J.F."/>
            <person name="Benocci T."/>
            <person name="Peng M."/>
            <person name="Battaglia E."/>
            <person name="Haridas S."/>
            <person name="Andreopoulos W."/>
            <person name="Labutti K."/>
            <person name="Pangilinan J."/>
            <person name="Floch G.L."/>
            <person name="Makela M.R."/>
            <person name="Henrissat B."/>
            <person name="Grigoriev I.V."/>
            <person name="Crouch J.A."/>
            <person name="De Vries R.P."/>
            <person name="Sukno S.A."/>
            <person name="Thon M.R."/>
        </authorList>
    </citation>
    <scope>NUCLEOTIDE SEQUENCE</scope>
    <source>
        <strain evidence="7">MAFF235873</strain>
    </source>
</reference>
<dbReference type="InterPro" id="IPR000873">
    <property type="entry name" value="AMP-dep_synth/lig_dom"/>
</dbReference>
<organism evidence="7 8">
    <name type="scientific">Colletotrichum zoysiae</name>
    <dbReference type="NCBI Taxonomy" id="1216348"/>
    <lineage>
        <taxon>Eukaryota</taxon>
        <taxon>Fungi</taxon>
        <taxon>Dikarya</taxon>
        <taxon>Ascomycota</taxon>
        <taxon>Pezizomycotina</taxon>
        <taxon>Sordariomycetes</taxon>
        <taxon>Hypocreomycetidae</taxon>
        <taxon>Glomerellales</taxon>
        <taxon>Glomerellaceae</taxon>
        <taxon>Colletotrichum</taxon>
        <taxon>Colletotrichum graminicola species complex</taxon>
    </lineage>
</organism>
<protein>
    <submittedName>
        <fullName evidence="7">AMP-binding enzyme</fullName>
    </submittedName>
</protein>
<evidence type="ECO:0000259" key="6">
    <source>
        <dbReference type="PROSITE" id="PS50075"/>
    </source>
</evidence>
<feature type="region of interest" description="Disordered" evidence="5">
    <location>
        <begin position="86"/>
        <end position="126"/>
    </location>
</feature>
<comment type="similarity">
    <text evidence="4">Belongs to the NRP synthetase family.</text>
</comment>
<feature type="compositionally biased region" description="Basic and acidic residues" evidence="5">
    <location>
        <begin position="2504"/>
        <end position="2522"/>
    </location>
</feature>
<dbReference type="Gene3D" id="3.30.300.30">
    <property type="match status" value="2"/>
</dbReference>
<evidence type="ECO:0000313" key="8">
    <source>
        <dbReference type="Proteomes" id="UP001232148"/>
    </source>
</evidence>
<dbReference type="FunFam" id="3.30.559.30:FF:000002">
    <property type="entry name" value="Nonribosomal peptide synthase Pes1"/>
    <property type="match status" value="1"/>
</dbReference>
<feature type="domain" description="Carrier" evidence="6">
    <location>
        <begin position="260"/>
        <end position="336"/>
    </location>
</feature>
<accession>A0AAD9HEH2</accession>
<dbReference type="Gene3D" id="3.30.559.30">
    <property type="entry name" value="Nonribosomal peptide synthetase, condensation domain"/>
    <property type="match status" value="3"/>
</dbReference>
<dbReference type="CDD" id="cd19534">
    <property type="entry name" value="E_NRPS"/>
    <property type="match status" value="1"/>
</dbReference>
<dbReference type="Pfam" id="PF00550">
    <property type="entry name" value="PP-binding"/>
    <property type="match status" value="1"/>
</dbReference>
<dbReference type="InterPro" id="IPR009081">
    <property type="entry name" value="PP-bd_ACP"/>
</dbReference>